<proteinExistence type="predicted"/>
<dbReference type="Proteomes" id="UP000198809">
    <property type="component" value="Unassembled WGS sequence"/>
</dbReference>
<evidence type="ECO:0000313" key="2">
    <source>
        <dbReference type="EMBL" id="QWU15647.1"/>
    </source>
</evidence>
<protein>
    <submittedName>
        <fullName evidence="3">Uncharacterized protein</fullName>
    </submittedName>
</protein>
<name>A0A1H8VVM7_9BACL</name>
<reference evidence="2 5" key="2">
    <citation type="submission" date="2021-06" db="EMBL/GenBank/DDBJ databases">
        <title>Whole genome sequence of Paenibacillus sophorae DSM23020 for comparative genomics.</title>
        <authorList>
            <person name="Kim M.-J."/>
            <person name="Lee G."/>
            <person name="Shin J.-H."/>
        </authorList>
    </citation>
    <scope>NUCLEOTIDE SEQUENCE [LARGE SCALE GENOMIC DNA]</scope>
    <source>
        <strain evidence="2 5">DSM 23020</strain>
    </source>
</reference>
<sequence>MANEAKEHRGSMNASAKGSRYTCRAKRAVKVSFGHCANKRMSSIGMMSVLLIGKTGGDECTGKDAITERDRQ</sequence>
<evidence type="ECO:0000313" key="4">
    <source>
        <dbReference type="Proteomes" id="UP000198809"/>
    </source>
</evidence>
<dbReference type="AlphaFoldDB" id="A0A1H8VVM7"/>
<feature type="region of interest" description="Disordered" evidence="1">
    <location>
        <begin position="1"/>
        <end position="21"/>
    </location>
</feature>
<evidence type="ECO:0000313" key="5">
    <source>
        <dbReference type="Proteomes" id="UP000683429"/>
    </source>
</evidence>
<dbReference type="EMBL" id="CP076607">
    <property type="protein sequence ID" value="QWU15647.1"/>
    <property type="molecule type" value="Genomic_DNA"/>
</dbReference>
<dbReference type="Proteomes" id="UP000683429">
    <property type="component" value="Chromosome"/>
</dbReference>
<evidence type="ECO:0000313" key="3">
    <source>
        <dbReference type="EMBL" id="SEP19333.1"/>
    </source>
</evidence>
<accession>A0A1H8VVM7</accession>
<dbReference type="STRING" id="1333845.SAMN04487895_12816"/>
<dbReference type="RefSeq" id="WP_036589971.1">
    <property type="nucleotide sequence ID" value="NZ_CP076607.1"/>
</dbReference>
<gene>
    <name evidence="2" type="ORF">KP014_28065</name>
    <name evidence="3" type="ORF">SAMN04487895_12816</name>
</gene>
<organism evidence="3 4">
    <name type="scientific">Paenibacillus sophorae</name>
    <dbReference type="NCBI Taxonomy" id="1333845"/>
    <lineage>
        <taxon>Bacteria</taxon>
        <taxon>Bacillati</taxon>
        <taxon>Bacillota</taxon>
        <taxon>Bacilli</taxon>
        <taxon>Bacillales</taxon>
        <taxon>Paenibacillaceae</taxon>
        <taxon>Paenibacillus</taxon>
    </lineage>
</organism>
<keyword evidence="5" id="KW-1185">Reference proteome</keyword>
<reference evidence="3 4" key="1">
    <citation type="submission" date="2016-10" db="EMBL/GenBank/DDBJ databases">
        <authorList>
            <person name="de Groot N.N."/>
        </authorList>
    </citation>
    <scope>NUCLEOTIDE SEQUENCE [LARGE SCALE GENOMIC DNA]</scope>
    <source>
        <strain evidence="3 4">CGMCC 1.10238</strain>
    </source>
</reference>
<dbReference type="EMBL" id="FODH01000028">
    <property type="protein sequence ID" value="SEP19333.1"/>
    <property type="molecule type" value="Genomic_DNA"/>
</dbReference>
<evidence type="ECO:0000256" key="1">
    <source>
        <dbReference type="SAM" id="MobiDB-lite"/>
    </source>
</evidence>
<feature type="compositionally biased region" description="Basic and acidic residues" evidence="1">
    <location>
        <begin position="1"/>
        <end position="10"/>
    </location>
</feature>